<dbReference type="Gramene" id="OMO99015">
    <property type="protein sequence ID" value="OMO99015"/>
    <property type="gene ID" value="CCACVL1_03966"/>
</dbReference>
<dbReference type="Proteomes" id="UP000188268">
    <property type="component" value="Unassembled WGS sequence"/>
</dbReference>
<sequence>MACQMPYEGGGWRRGLRLRLGVAGWGGDAIQQSV</sequence>
<accession>A0A1R3JVY4</accession>
<organism evidence="1 2">
    <name type="scientific">Corchorus capsularis</name>
    <name type="common">Jute</name>
    <dbReference type="NCBI Taxonomy" id="210143"/>
    <lineage>
        <taxon>Eukaryota</taxon>
        <taxon>Viridiplantae</taxon>
        <taxon>Streptophyta</taxon>
        <taxon>Embryophyta</taxon>
        <taxon>Tracheophyta</taxon>
        <taxon>Spermatophyta</taxon>
        <taxon>Magnoliopsida</taxon>
        <taxon>eudicotyledons</taxon>
        <taxon>Gunneridae</taxon>
        <taxon>Pentapetalae</taxon>
        <taxon>rosids</taxon>
        <taxon>malvids</taxon>
        <taxon>Malvales</taxon>
        <taxon>Malvaceae</taxon>
        <taxon>Grewioideae</taxon>
        <taxon>Apeibeae</taxon>
        <taxon>Corchorus</taxon>
    </lineage>
</organism>
<name>A0A1R3JVY4_COCAP</name>
<proteinExistence type="predicted"/>
<reference evidence="1 2" key="1">
    <citation type="submission" date="2013-09" db="EMBL/GenBank/DDBJ databases">
        <title>Corchorus capsularis genome sequencing.</title>
        <authorList>
            <person name="Alam M."/>
            <person name="Haque M.S."/>
            <person name="Islam M.S."/>
            <person name="Emdad E.M."/>
            <person name="Islam M.M."/>
            <person name="Ahmed B."/>
            <person name="Halim A."/>
            <person name="Hossen Q.M.M."/>
            <person name="Hossain M.Z."/>
            <person name="Ahmed R."/>
            <person name="Khan M.M."/>
            <person name="Islam R."/>
            <person name="Rashid M.M."/>
            <person name="Khan S.A."/>
            <person name="Rahman M.S."/>
            <person name="Alam M."/>
        </authorList>
    </citation>
    <scope>NUCLEOTIDE SEQUENCE [LARGE SCALE GENOMIC DNA]</scope>
    <source>
        <strain evidence="2">cv. CVL-1</strain>
        <tissue evidence="1">Whole seedling</tissue>
    </source>
</reference>
<evidence type="ECO:0000313" key="2">
    <source>
        <dbReference type="Proteomes" id="UP000188268"/>
    </source>
</evidence>
<protein>
    <submittedName>
        <fullName evidence="1">Uncharacterized protein</fullName>
    </submittedName>
</protein>
<keyword evidence="2" id="KW-1185">Reference proteome</keyword>
<comment type="caution">
    <text evidence="1">The sequence shown here is derived from an EMBL/GenBank/DDBJ whole genome shotgun (WGS) entry which is preliminary data.</text>
</comment>
<dbReference type="AlphaFoldDB" id="A0A1R3JVY4"/>
<dbReference type="EMBL" id="AWWV01006951">
    <property type="protein sequence ID" value="OMO99015.1"/>
    <property type="molecule type" value="Genomic_DNA"/>
</dbReference>
<evidence type="ECO:0000313" key="1">
    <source>
        <dbReference type="EMBL" id="OMO99015.1"/>
    </source>
</evidence>
<gene>
    <name evidence="1" type="ORF">CCACVL1_03966</name>
</gene>